<dbReference type="Pfam" id="PF01925">
    <property type="entry name" value="TauE"/>
    <property type="match status" value="1"/>
</dbReference>
<name>A0A7T5UHH8_9BACT</name>
<feature type="transmembrane region" description="Helical" evidence="5">
    <location>
        <begin position="128"/>
        <end position="147"/>
    </location>
</feature>
<gene>
    <name evidence="6" type="ORF">HYS17_05990</name>
</gene>
<evidence type="ECO:0000256" key="4">
    <source>
        <dbReference type="ARBA" id="ARBA00023136"/>
    </source>
</evidence>
<feature type="transmembrane region" description="Helical" evidence="5">
    <location>
        <begin position="96"/>
        <end position="116"/>
    </location>
</feature>
<feature type="transmembrane region" description="Helical" evidence="5">
    <location>
        <begin position="30"/>
        <end position="55"/>
    </location>
</feature>
<evidence type="ECO:0000256" key="1">
    <source>
        <dbReference type="ARBA" id="ARBA00004141"/>
    </source>
</evidence>
<evidence type="ECO:0000256" key="3">
    <source>
        <dbReference type="ARBA" id="ARBA00022989"/>
    </source>
</evidence>
<keyword evidence="5" id="KW-1003">Cell membrane</keyword>
<dbReference type="AlphaFoldDB" id="A0A7T5UHH8"/>
<organism evidence="6 7">
    <name type="scientific">Micavibrio aeruginosavorus</name>
    <dbReference type="NCBI Taxonomy" id="349221"/>
    <lineage>
        <taxon>Bacteria</taxon>
        <taxon>Pseudomonadati</taxon>
        <taxon>Bdellovibrionota</taxon>
        <taxon>Bdellovibrionia</taxon>
        <taxon>Bdellovibrionales</taxon>
        <taxon>Pseudobdellovibrionaceae</taxon>
        <taxon>Micavibrio</taxon>
    </lineage>
</organism>
<sequence>MSLFLITLITVATFLTAILSGVFGMAGGIIMMALLLGLLPVASAMVLHAAIQLVSNGWRCFLWRRHIVWRVTPFYGLGIAAGVTAISFVHYVPDKALALIVVGAVPLLALAAQRLITLSILNPTQTFLTAMVLTFIQMTGGVVGPLLDLLYNNAPLTRQEIVSTKAMTQSVMHTVRLAYFGSLIPLLTGREGWPEGLDPVWMLVFMAAAISGTTAAAPILQRINDRHFKELSRALIVLISFYCLARGLSMLLL</sequence>
<comment type="similarity">
    <text evidence="5">Belongs to the 4-toluene sulfonate uptake permease (TSUP) (TC 2.A.102) family.</text>
</comment>
<evidence type="ECO:0000313" key="7">
    <source>
        <dbReference type="Proteomes" id="UP000595362"/>
    </source>
</evidence>
<comment type="subcellular location">
    <subcellularLocation>
        <location evidence="5">Cell membrane</location>
        <topology evidence="5">Multi-pass membrane protein</topology>
    </subcellularLocation>
    <subcellularLocation>
        <location evidence="1">Membrane</location>
        <topology evidence="1">Multi-pass membrane protein</topology>
    </subcellularLocation>
</comment>
<reference evidence="6 7" key="1">
    <citation type="submission" date="2020-07" db="EMBL/GenBank/DDBJ databases">
        <title>Huge and variable diversity of episymbiotic CPR bacteria and DPANN archaea in groundwater ecosystems.</title>
        <authorList>
            <person name="He C.Y."/>
            <person name="Keren R."/>
            <person name="Whittaker M."/>
            <person name="Farag I.F."/>
            <person name="Doudna J."/>
            <person name="Cate J.H.D."/>
            <person name="Banfield J.F."/>
        </authorList>
    </citation>
    <scope>NUCLEOTIDE SEQUENCE [LARGE SCALE GENOMIC DNA]</scope>
    <source>
        <strain evidence="6">NC_groundwater_70_Ag_B-0.1um_54_66</strain>
    </source>
</reference>
<dbReference type="EMBL" id="CP066681">
    <property type="protein sequence ID" value="QQG37309.1"/>
    <property type="molecule type" value="Genomic_DNA"/>
</dbReference>
<dbReference type="GO" id="GO:0005886">
    <property type="term" value="C:plasma membrane"/>
    <property type="evidence" value="ECO:0007669"/>
    <property type="project" value="UniProtKB-SubCell"/>
</dbReference>
<protein>
    <recommendedName>
        <fullName evidence="5">Probable membrane transporter protein</fullName>
    </recommendedName>
</protein>
<evidence type="ECO:0000313" key="6">
    <source>
        <dbReference type="EMBL" id="QQG37309.1"/>
    </source>
</evidence>
<feature type="transmembrane region" description="Helical" evidence="5">
    <location>
        <begin position="67"/>
        <end position="90"/>
    </location>
</feature>
<feature type="transmembrane region" description="Helical" evidence="5">
    <location>
        <begin position="200"/>
        <end position="220"/>
    </location>
</feature>
<evidence type="ECO:0000256" key="2">
    <source>
        <dbReference type="ARBA" id="ARBA00022692"/>
    </source>
</evidence>
<keyword evidence="3 5" id="KW-1133">Transmembrane helix</keyword>
<dbReference type="Proteomes" id="UP000595362">
    <property type="component" value="Chromosome"/>
</dbReference>
<dbReference type="InterPro" id="IPR002781">
    <property type="entry name" value="TM_pro_TauE-like"/>
</dbReference>
<feature type="transmembrane region" description="Helical" evidence="5">
    <location>
        <begin position="232"/>
        <end position="252"/>
    </location>
</feature>
<proteinExistence type="inferred from homology"/>
<keyword evidence="2 5" id="KW-0812">Transmembrane</keyword>
<keyword evidence="4 5" id="KW-0472">Membrane</keyword>
<evidence type="ECO:0000256" key="5">
    <source>
        <dbReference type="RuleBase" id="RU363041"/>
    </source>
</evidence>
<accession>A0A7T5UHH8</accession>